<dbReference type="PANTHER" id="PTHR42924">
    <property type="entry name" value="EXONUCLEASE"/>
    <property type="match status" value="1"/>
</dbReference>
<dbReference type="InterPro" id="IPR003141">
    <property type="entry name" value="Pol/His_phosphatase_N"/>
</dbReference>
<accession>A0A9D2BZW2</accession>
<comment type="caution">
    <text evidence="2">The sequence shown here is derived from an EMBL/GenBank/DDBJ whole genome shotgun (WGS) entry which is preliminary data.</text>
</comment>
<dbReference type="InterPro" id="IPR004013">
    <property type="entry name" value="PHP_dom"/>
</dbReference>
<dbReference type="InterPro" id="IPR052018">
    <property type="entry name" value="PHP_domain"/>
</dbReference>
<dbReference type="Gene3D" id="3.20.20.140">
    <property type="entry name" value="Metal-dependent hydrolases"/>
    <property type="match status" value="1"/>
</dbReference>
<evidence type="ECO:0000313" key="2">
    <source>
        <dbReference type="EMBL" id="HIY25629.1"/>
    </source>
</evidence>
<evidence type="ECO:0000313" key="3">
    <source>
        <dbReference type="Proteomes" id="UP000823915"/>
    </source>
</evidence>
<protein>
    <submittedName>
        <fullName evidence="2">CehA/McbA family metallohydrolase</fullName>
    </submittedName>
</protein>
<dbReference type="SMART" id="SM00481">
    <property type="entry name" value="POLIIIAc"/>
    <property type="match status" value="1"/>
</dbReference>
<proteinExistence type="predicted"/>
<dbReference type="SUPFAM" id="SSF89550">
    <property type="entry name" value="PHP domain-like"/>
    <property type="match status" value="1"/>
</dbReference>
<dbReference type="AlphaFoldDB" id="A0A9D2BZW2"/>
<reference evidence="2" key="2">
    <citation type="submission" date="2021-04" db="EMBL/GenBank/DDBJ databases">
        <authorList>
            <person name="Gilroy R."/>
        </authorList>
    </citation>
    <scope>NUCLEOTIDE SEQUENCE</scope>
    <source>
        <strain evidence="2">1282</strain>
    </source>
</reference>
<feature type="domain" description="Polymerase/histidinol phosphatase N-terminal" evidence="1">
    <location>
        <begin position="5"/>
        <end position="70"/>
    </location>
</feature>
<reference evidence="2" key="1">
    <citation type="journal article" date="2021" name="PeerJ">
        <title>Extensive microbial diversity within the chicken gut microbiome revealed by metagenomics and culture.</title>
        <authorList>
            <person name="Gilroy R."/>
            <person name="Ravi A."/>
            <person name="Getino M."/>
            <person name="Pursley I."/>
            <person name="Horton D.L."/>
            <person name="Alikhan N.F."/>
            <person name="Baker D."/>
            <person name="Gharbi K."/>
            <person name="Hall N."/>
            <person name="Watson M."/>
            <person name="Adriaenssens E.M."/>
            <person name="Foster-Nyarko E."/>
            <person name="Jarju S."/>
            <person name="Secka A."/>
            <person name="Antonio M."/>
            <person name="Oren A."/>
            <person name="Chaudhuri R.R."/>
            <person name="La Ragione R."/>
            <person name="Hildebrand F."/>
            <person name="Pallen M.J."/>
        </authorList>
    </citation>
    <scope>NUCLEOTIDE SEQUENCE</scope>
    <source>
        <strain evidence="2">1282</strain>
    </source>
</reference>
<dbReference type="InterPro" id="IPR016195">
    <property type="entry name" value="Pol/histidinol_Pase-like"/>
</dbReference>
<sequence>MELRGDLHVHTCRSPDSDTTLEQALSAAKAAGLDFLALTDHNLPPDPSLFPAGRRQGILVIPGVEYSTDRGHLLGLFLERPCPPAEEGRVTFSQAVAWIRQSGGLAVLAHPFQSTAQTVEERMAQLESLAPLLDGLEVCNRRATKKRRNANSLAEQAKARFLPRGASTAGSDAHSPQEIGTAVLTVTVEEPTLQALRQALTQGAPCSWKTAPCGNRLIAKSQRIMLRKTGASPKAYARWLAFWGLCLVRDLKQKRA</sequence>
<dbReference type="GO" id="GO:0004534">
    <property type="term" value="F:5'-3' RNA exonuclease activity"/>
    <property type="evidence" value="ECO:0007669"/>
    <property type="project" value="TreeGrafter"/>
</dbReference>
<gene>
    <name evidence="2" type="ORF">H9838_00460</name>
</gene>
<dbReference type="PANTHER" id="PTHR42924:SF3">
    <property type="entry name" value="POLYMERASE_HISTIDINOL PHOSPHATASE N-TERMINAL DOMAIN-CONTAINING PROTEIN"/>
    <property type="match status" value="1"/>
</dbReference>
<dbReference type="NCBIfam" id="NF038032">
    <property type="entry name" value="CehA_McbA_metalo"/>
    <property type="match status" value="1"/>
</dbReference>
<name>A0A9D2BZW2_9FIRM</name>
<dbReference type="Pfam" id="PF13263">
    <property type="entry name" value="PHP_C"/>
    <property type="match status" value="1"/>
</dbReference>
<dbReference type="Pfam" id="PF02811">
    <property type="entry name" value="PHP"/>
    <property type="match status" value="1"/>
</dbReference>
<dbReference type="GO" id="GO:0035312">
    <property type="term" value="F:5'-3' DNA exonuclease activity"/>
    <property type="evidence" value="ECO:0007669"/>
    <property type="project" value="TreeGrafter"/>
</dbReference>
<dbReference type="Proteomes" id="UP000823915">
    <property type="component" value="Unassembled WGS sequence"/>
</dbReference>
<organism evidence="2 3">
    <name type="scientific">Candidatus Acutalibacter pullistercoris</name>
    <dbReference type="NCBI Taxonomy" id="2838418"/>
    <lineage>
        <taxon>Bacteria</taxon>
        <taxon>Bacillati</taxon>
        <taxon>Bacillota</taxon>
        <taxon>Clostridia</taxon>
        <taxon>Eubacteriales</taxon>
        <taxon>Acutalibacteraceae</taxon>
        <taxon>Acutalibacter</taxon>
    </lineage>
</organism>
<evidence type="ECO:0000259" key="1">
    <source>
        <dbReference type="SMART" id="SM00481"/>
    </source>
</evidence>
<dbReference type="EMBL" id="DXDU01000008">
    <property type="protein sequence ID" value="HIY25629.1"/>
    <property type="molecule type" value="Genomic_DNA"/>
</dbReference>